<keyword evidence="13" id="KW-0325">Glycoprotein</keyword>
<dbReference type="SMART" id="SM00100">
    <property type="entry name" value="cNMP"/>
    <property type="match status" value="1"/>
</dbReference>
<keyword evidence="7" id="KW-0112">Calmodulin-binding</keyword>
<dbReference type="SMART" id="SM00086">
    <property type="entry name" value="PAC"/>
    <property type="match status" value="1"/>
</dbReference>
<dbReference type="PANTHER" id="PTHR10217:SF435">
    <property type="entry name" value="POTASSIUM VOLTAGE-GATED CHANNEL PROTEIN EAG"/>
    <property type="match status" value="1"/>
</dbReference>
<evidence type="ECO:0000256" key="12">
    <source>
        <dbReference type="ARBA" id="ARBA00023136"/>
    </source>
</evidence>
<dbReference type="GO" id="GO:0005516">
    <property type="term" value="F:calmodulin binding"/>
    <property type="evidence" value="ECO:0007669"/>
    <property type="project" value="UniProtKB-KW"/>
</dbReference>
<feature type="coiled-coil region" evidence="15">
    <location>
        <begin position="780"/>
        <end position="814"/>
    </location>
</feature>
<evidence type="ECO:0000256" key="2">
    <source>
        <dbReference type="ARBA" id="ARBA00022448"/>
    </source>
</evidence>
<evidence type="ECO:0000256" key="8">
    <source>
        <dbReference type="ARBA" id="ARBA00022882"/>
    </source>
</evidence>
<protein>
    <submittedName>
        <fullName evidence="21">Potassium voltage-gated channel protein eag</fullName>
    </submittedName>
</protein>
<evidence type="ECO:0000313" key="22">
    <source>
        <dbReference type="Proteomes" id="UP000316759"/>
    </source>
</evidence>
<keyword evidence="8" id="KW-0851">Voltage-gated channel</keyword>
<dbReference type="CDD" id="cd00130">
    <property type="entry name" value="PAS"/>
    <property type="match status" value="1"/>
</dbReference>
<evidence type="ECO:0000256" key="17">
    <source>
        <dbReference type="SAM" id="Phobius"/>
    </source>
</evidence>
<feature type="non-terminal residue" evidence="21">
    <location>
        <position position="1"/>
    </location>
</feature>
<evidence type="ECO:0000256" key="14">
    <source>
        <dbReference type="ARBA" id="ARBA00023303"/>
    </source>
</evidence>
<proteinExistence type="predicted"/>
<dbReference type="InterPro" id="IPR000595">
    <property type="entry name" value="cNMP-bd_dom"/>
</dbReference>
<dbReference type="InterPro" id="IPR014710">
    <property type="entry name" value="RmlC-like_jellyroll"/>
</dbReference>
<feature type="transmembrane region" description="Helical" evidence="17">
    <location>
        <begin position="422"/>
        <end position="446"/>
    </location>
</feature>
<keyword evidence="11" id="KW-0406">Ion transport</keyword>
<dbReference type="Gene3D" id="2.60.120.10">
    <property type="entry name" value="Jelly Rolls"/>
    <property type="match status" value="1"/>
</dbReference>
<evidence type="ECO:0000256" key="13">
    <source>
        <dbReference type="ARBA" id="ARBA00023180"/>
    </source>
</evidence>
<dbReference type="InterPro" id="IPR003938">
    <property type="entry name" value="K_chnl_volt-dep_EAG/ELK/ERG"/>
</dbReference>
<dbReference type="Gene3D" id="3.30.450.20">
    <property type="entry name" value="PAS domain"/>
    <property type="match status" value="1"/>
</dbReference>
<dbReference type="PROSITE" id="PS50112">
    <property type="entry name" value="PAS"/>
    <property type="match status" value="1"/>
</dbReference>
<evidence type="ECO:0000256" key="3">
    <source>
        <dbReference type="ARBA" id="ARBA00022538"/>
    </source>
</evidence>
<keyword evidence="3" id="KW-0633">Potassium transport</keyword>
<feature type="transmembrane region" description="Helical" evidence="17">
    <location>
        <begin position="234"/>
        <end position="257"/>
    </location>
</feature>
<evidence type="ECO:0000259" key="19">
    <source>
        <dbReference type="PROSITE" id="PS50112"/>
    </source>
</evidence>
<comment type="subcellular location">
    <subcellularLocation>
        <location evidence="1">Membrane</location>
        <topology evidence="1">Multi-pass membrane protein</topology>
    </subcellularLocation>
</comment>
<evidence type="ECO:0000259" key="20">
    <source>
        <dbReference type="PROSITE" id="PS50113"/>
    </source>
</evidence>
<sequence>YFFRIPISETGLLVANARIVDYPIVYVNDSFTRMTNYSPRDMLQRGAICTHLHGERTSINAVEKLQNALDNGHMEQVEVTLYKKNKSMIWVIMCIAPIENDVGEIRLYLVLFYDISPLRQPMDEDLLRGSLNKFARLARSVARNRAVLSQAEVDDSLTAISPFQKENIPKYRQESPKTPPHVLLHYVTFKTSWDWMIFILTGYTSVVVPFYVAFGSEKLHSEYLLMAFDRIVDTIFLLDIVLNFHTTFVGPTGAVISDPMLIRMNYLKGWFMVDLIASLPYSLFGFLRTSDNGHMTNLFIALKFVRLLRLWRVIRKLDQYLEYVATILLIMIFCFILLAHWLACVWYMVGVYDLGQHVYHGWIIHLANETEGARNWTGFESSPRNKLPPQSMLYMTSLYFTLSLITSIGFGNVAANTTAEKIVSVIFMIIGALVYATIFGNVTTILQQTHASRARLQQLMVNVKDFLRIHNVPKELAERVIDYVTSSWSLTRGVDTDTVLNNCPKDMKADLCVHLYRVVFTEHPAFRLASESCLRALAVSFRTQHNAPGDLIFHQGESIDQLCFVISGSLEVIQDDEVVAILTKGDVFGQPVWKESDIGQSAASVRALTYCDLHCIKRDNLLEVLKFYSAFANSFSRALVLTYNLRNRLVFRKISDVQREKELNEMHKNQPPLSCLAPDHPVRRLISRFCSVASSTPGPVSQTSSVSSSEPRERGTEPAVPDTTAQLPTTTSQGWGRLLRVRRDGGEPGTTVPNRAEHVVTSRRVCEKSDEQDRLHGEILERIERIQNQYVKKIRNMSQQMDQMEDRIAQMCQLLGNFESR</sequence>
<feature type="domain" description="PAS" evidence="19">
    <location>
        <begin position="24"/>
        <end position="72"/>
    </location>
</feature>
<evidence type="ECO:0000256" key="15">
    <source>
        <dbReference type="SAM" id="Coils"/>
    </source>
</evidence>
<dbReference type="SUPFAM" id="SSF51206">
    <property type="entry name" value="cAMP-binding domain-like"/>
    <property type="match status" value="1"/>
</dbReference>
<accession>A0A504Z143</accession>
<dbReference type="InterPro" id="IPR000014">
    <property type="entry name" value="PAS"/>
</dbReference>
<gene>
    <name evidence="21" type="ORF">FGIG_04211</name>
</gene>
<evidence type="ECO:0000256" key="9">
    <source>
        <dbReference type="ARBA" id="ARBA00022958"/>
    </source>
</evidence>
<evidence type="ECO:0000256" key="4">
    <source>
        <dbReference type="ARBA" id="ARBA00022553"/>
    </source>
</evidence>
<dbReference type="Gene3D" id="1.10.287.70">
    <property type="match status" value="1"/>
</dbReference>
<dbReference type="InterPro" id="IPR003949">
    <property type="entry name" value="K_chnl_volt-dep_EAG"/>
</dbReference>
<dbReference type="Pfam" id="PF00027">
    <property type="entry name" value="cNMP_binding"/>
    <property type="match status" value="1"/>
</dbReference>
<dbReference type="STRING" id="46835.A0A504Z143"/>
<keyword evidence="12 17" id="KW-0472">Membrane</keyword>
<evidence type="ECO:0000256" key="10">
    <source>
        <dbReference type="ARBA" id="ARBA00022989"/>
    </source>
</evidence>
<keyword evidence="22" id="KW-1185">Reference proteome</keyword>
<dbReference type="GO" id="GO:0005249">
    <property type="term" value="F:voltage-gated potassium channel activity"/>
    <property type="evidence" value="ECO:0007669"/>
    <property type="project" value="InterPro"/>
</dbReference>
<feature type="transmembrane region" description="Helical" evidence="17">
    <location>
        <begin position="392"/>
        <end position="415"/>
    </location>
</feature>
<evidence type="ECO:0000256" key="5">
    <source>
        <dbReference type="ARBA" id="ARBA00022692"/>
    </source>
</evidence>
<feature type="transmembrane region" description="Helical" evidence="17">
    <location>
        <begin position="323"/>
        <end position="349"/>
    </location>
</feature>
<feature type="transmembrane region" description="Helical" evidence="17">
    <location>
        <begin position="269"/>
        <end position="287"/>
    </location>
</feature>
<dbReference type="SUPFAM" id="SSF55785">
    <property type="entry name" value="PYP-like sensor domain (PAS domain)"/>
    <property type="match status" value="1"/>
</dbReference>
<evidence type="ECO:0000259" key="18">
    <source>
        <dbReference type="PROSITE" id="PS50042"/>
    </source>
</evidence>
<dbReference type="InterPro" id="IPR050818">
    <property type="entry name" value="KCNH_animal-type"/>
</dbReference>
<dbReference type="PROSITE" id="PS50042">
    <property type="entry name" value="CNMP_BINDING_3"/>
    <property type="match status" value="1"/>
</dbReference>
<organism evidence="21 22">
    <name type="scientific">Fasciola gigantica</name>
    <name type="common">Giant liver fluke</name>
    <dbReference type="NCBI Taxonomy" id="46835"/>
    <lineage>
        <taxon>Eukaryota</taxon>
        <taxon>Metazoa</taxon>
        <taxon>Spiralia</taxon>
        <taxon>Lophotrochozoa</taxon>
        <taxon>Platyhelminthes</taxon>
        <taxon>Trematoda</taxon>
        <taxon>Digenea</taxon>
        <taxon>Plagiorchiida</taxon>
        <taxon>Echinostomata</taxon>
        <taxon>Echinostomatoidea</taxon>
        <taxon>Fasciolidae</taxon>
        <taxon>Fasciola</taxon>
    </lineage>
</organism>
<evidence type="ECO:0000256" key="16">
    <source>
        <dbReference type="SAM" id="MobiDB-lite"/>
    </source>
</evidence>
<dbReference type="Pfam" id="PF00520">
    <property type="entry name" value="Ion_trans"/>
    <property type="match status" value="1"/>
</dbReference>
<keyword evidence="15" id="KW-0175">Coiled coil</keyword>
<dbReference type="PANTHER" id="PTHR10217">
    <property type="entry name" value="VOLTAGE AND LIGAND GATED POTASSIUM CHANNEL"/>
    <property type="match status" value="1"/>
</dbReference>
<feature type="region of interest" description="Disordered" evidence="16">
    <location>
        <begin position="693"/>
        <end position="730"/>
    </location>
</feature>
<dbReference type="Gene3D" id="1.10.1200.260">
    <property type="match status" value="1"/>
</dbReference>
<evidence type="ECO:0000256" key="7">
    <source>
        <dbReference type="ARBA" id="ARBA00022860"/>
    </source>
</evidence>
<dbReference type="EMBL" id="SUNJ01005399">
    <property type="protein sequence ID" value="TPP63658.1"/>
    <property type="molecule type" value="Genomic_DNA"/>
</dbReference>
<feature type="domain" description="PAC" evidence="20">
    <location>
        <begin position="75"/>
        <end position="127"/>
    </location>
</feature>
<dbReference type="Pfam" id="PF13426">
    <property type="entry name" value="PAS_9"/>
    <property type="match status" value="1"/>
</dbReference>
<dbReference type="Proteomes" id="UP000316759">
    <property type="component" value="Unassembled WGS sequence"/>
</dbReference>
<dbReference type="OrthoDB" id="447251at2759"/>
<evidence type="ECO:0000256" key="11">
    <source>
        <dbReference type="ARBA" id="ARBA00023065"/>
    </source>
</evidence>
<feature type="compositionally biased region" description="Low complexity" evidence="16">
    <location>
        <begin position="694"/>
        <end position="709"/>
    </location>
</feature>
<keyword evidence="2" id="KW-0813">Transport</keyword>
<evidence type="ECO:0000256" key="1">
    <source>
        <dbReference type="ARBA" id="ARBA00004141"/>
    </source>
</evidence>
<dbReference type="PRINTS" id="PR01463">
    <property type="entry name" value="EAGCHANLFMLY"/>
</dbReference>
<dbReference type="SUPFAM" id="SSF81324">
    <property type="entry name" value="Voltage-gated potassium channels"/>
    <property type="match status" value="1"/>
</dbReference>
<dbReference type="InterPro" id="IPR005821">
    <property type="entry name" value="Ion_trans_dom"/>
</dbReference>
<keyword evidence="10 17" id="KW-1133">Transmembrane helix</keyword>
<dbReference type="PRINTS" id="PR01464">
    <property type="entry name" value="EAGCHANNEL"/>
</dbReference>
<keyword evidence="9" id="KW-0630">Potassium</keyword>
<evidence type="ECO:0000256" key="6">
    <source>
        <dbReference type="ARBA" id="ARBA00022826"/>
    </source>
</evidence>
<keyword evidence="5 17" id="KW-0812">Transmembrane</keyword>
<dbReference type="PROSITE" id="PS50113">
    <property type="entry name" value="PAC"/>
    <property type="match status" value="1"/>
</dbReference>
<dbReference type="InterPro" id="IPR001610">
    <property type="entry name" value="PAC"/>
</dbReference>
<dbReference type="CDD" id="cd00038">
    <property type="entry name" value="CAP_ED"/>
    <property type="match status" value="1"/>
</dbReference>
<dbReference type="InterPro" id="IPR035965">
    <property type="entry name" value="PAS-like_dom_sf"/>
</dbReference>
<evidence type="ECO:0000313" key="21">
    <source>
        <dbReference type="EMBL" id="TPP63658.1"/>
    </source>
</evidence>
<name>A0A504Z143_FASGI</name>
<reference evidence="21 22" key="1">
    <citation type="submission" date="2019-04" db="EMBL/GenBank/DDBJ databases">
        <title>Annotation for the trematode Fasciola gigantica.</title>
        <authorList>
            <person name="Choi Y.-J."/>
        </authorList>
    </citation>
    <scope>NUCLEOTIDE SEQUENCE [LARGE SCALE GENOMIC DNA]</scope>
    <source>
        <strain evidence="21">Uganda_cow_1</strain>
    </source>
</reference>
<dbReference type="InterPro" id="IPR018490">
    <property type="entry name" value="cNMP-bd_dom_sf"/>
</dbReference>
<dbReference type="AlphaFoldDB" id="A0A504Z143"/>
<dbReference type="GO" id="GO:0008076">
    <property type="term" value="C:voltage-gated potassium channel complex"/>
    <property type="evidence" value="ECO:0007669"/>
    <property type="project" value="TreeGrafter"/>
</dbReference>
<dbReference type="FunFam" id="2.60.120.10:FF:000009">
    <property type="entry name" value="Potassium voltage-gated channel subfamily H member 1"/>
    <property type="match status" value="1"/>
</dbReference>
<keyword evidence="14" id="KW-0407">Ion channel</keyword>
<comment type="caution">
    <text evidence="21">The sequence shown here is derived from an EMBL/GenBank/DDBJ whole genome shotgun (WGS) entry which is preliminary data.</text>
</comment>
<dbReference type="GO" id="GO:0042391">
    <property type="term" value="P:regulation of membrane potential"/>
    <property type="evidence" value="ECO:0007669"/>
    <property type="project" value="TreeGrafter"/>
</dbReference>
<feature type="transmembrane region" description="Helical" evidence="17">
    <location>
        <begin position="195"/>
        <end position="214"/>
    </location>
</feature>
<keyword evidence="4" id="KW-0597">Phosphoprotein</keyword>
<feature type="domain" description="Cyclic nucleotide-binding" evidence="18">
    <location>
        <begin position="525"/>
        <end position="625"/>
    </location>
</feature>
<keyword evidence="6" id="KW-0631">Potassium channel</keyword>
<dbReference type="InterPro" id="IPR000700">
    <property type="entry name" value="PAS-assoc_C"/>
</dbReference>